<evidence type="ECO:0008006" key="4">
    <source>
        <dbReference type="Google" id="ProtNLM"/>
    </source>
</evidence>
<dbReference type="Proteomes" id="UP000199515">
    <property type="component" value="Unassembled WGS sequence"/>
</dbReference>
<accession>A0A1H3L4Q4</accession>
<evidence type="ECO:0000256" key="1">
    <source>
        <dbReference type="SAM" id="Phobius"/>
    </source>
</evidence>
<feature type="transmembrane region" description="Helical" evidence="1">
    <location>
        <begin position="132"/>
        <end position="153"/>
    </location>
</feature>
<reference evidence="2 3" key="1">
    <citation type="submission" date="2016-10" db="EMBL/GenBank/DDBJ databases">
        <authorList>
            <person name="de Groot N.N."/>
        </authorList>
    </citation>
    <scope>NUCLEOTIDE SEQUENCE [LARGE SCALE GENOMIC DNA]</scope>
    <source>
        <strain evidence="2 3">CPCC 202699</strain>
    </source>
</reference>
<feature type="transmembrane region" description="Helical" evidence="1">
    <location>
        <begin position="30"/>
        <end position="54"/>
    </location>
</feature>
<name>A0A1H3L4Q4_9PSEU</name>
<evidence type="ECO:0000313" key="2">
    <source>
        <dbReference type="EMBL" id="SDY59371.1"/>
    </source>
</evidence>
<dbReference type="EMBL" id="FNON01000006">
    <property type="protein sequence ID" value="SDY59371.1"/>
    <property type="molecule type" value="Genomic_DNA"/>
</dbReference>
<dbReference type="AlphaFoldDB" id="A0A1H3L4Q4"/>
<keyword evidence="1" id="KW-1133">Transmembrane helix</keyword>
<evidence type="ECO:0000313" key="3">
    <source>
        <dbReference type="Proteomes" id="UP000199515"/>
    </source>
</evidence>
<gene>
    <name evidence="2" type="ORF">SAMN05421504_10661</name>
</gene>
<proteinExistence type="predicted"/>
<organism evidence="2 3">
    <name type="scientific">Amycolatopsis xylanica</name>
    <dbReference type="NCBI Taxonomy" id="589385"/>
    <lineage>
        <taxon>Bacteria</taxon>
        <taxon>Bacillati</taxon>
        <taxon>Actinomycetota</taxon>
        <taxon>Actinomycetes</taxon>
        <taxon>Pseudonocardiales</taxon>
        <taxon>Pseudonocardiaceae</taxon>
        <taxon>Amycolatopsis</taxon>
    </lineage>
</organism>
<keyword evidence="1" id="KW-0812">Transmembrane</keyword>
<sequence length="171" mass="18362">MVPAPCRGTPVSPAGYARGVTAKGERARRIGWRATVGVASLLTLMCLALLFAAIRNDNAIEGQLGQAEATVESVAFDRTIIRYDTPDGIVHSPANGVLYPSGLAVGARVRIEYDAGDPELTRVAGRTFTTTLVPLGITILITWLIATPVLWWIRRQNKRQVRAAQPSPATS</sequence>
<keyword evidence="1" id="KW-0472">Membrane</keyword>
<keyword evidence="3" id="KW-1185">Reference proteome</keyword>
<protein>
    <recommendedName>
        <fullName evidence="4">DUF3592 domain-containing protein</fullName>
    </recommendedName>
</protein>
<dbReference type="STRING" id="589385.SAMN05421504_10661"/>